<evidence type="ECO:0000313" key="7">
    <source>
        <dbReference type="EMBL" id="AOX18131.1"/>
    </source>
</evidence>
<evidence type="ECO:0000256" key="5">
    <source>
        <dbReference type="SAM" id="MobiDB-lite"/>
    </source>
</evidence>
<reference evidence="7 8" key="1">
    <citation type="journal article" date="2016" name="Microb. Cell Fact.">
        <title>Dissection of exopolysaccharide biosynthesis in Kozakia baliensis.</title>
        <authorList>
            <person name="Brandt J.U."/>
            <person name="Jakob F."/>
            <person name="Behr J."/>
            <person name="Geissler A.J."/>
            <person name="Vogel R.F."/>
        </authorList>
    </citation>
    <scope>NUCLEOTIDE SEQUENCE [LARGE SCALE GENOMIC DNA]</scope>
    <source>
        <strain evidence="7 8">DSM 14400</strain>
    </source>
</reference>
<dbReference type="GO" id="GO:0046872">
    <property type="term" value="F:metal ion binding"/>
    <property type="evidence" value="ECO:0007669"/>
    <property type="project" value="UniProtKB-KW"/>
</dbReference>
<feature type="region of interest" description="Disordered" evidence="5">
    <location>
        <begin position="122"/>
        <end position="145"/>
    </location>
</feature>
<dbReference type="PROSITE" id="PS51007">
    <property type="entry name" value="CYTC"/>
    <property type="match status" value="1"/>
</dbReference>
<dbReference type="Pfam" id="PF13442">
    <property type="entry name" value="Cytochrome_CBB3"/>
    <property type="match status" value="1"/>
</dbReference>
<evidence type="ECO:0000256" key="3">
    <source>
        <dbReference type="ARBA" id="ARBA00023004"/>
    </source>
</evidence>
<evidence type="ECO:0000259" key="6">
    <source>
        <dbReference type="PROSITE" id="PS51007"/>
    </source>
</evidence>
<evidence type="ECO:0000256" key="4">
    <source>
        <dbReference type="PROSITE-ProRule" id="PRU00433"/>
    </source>
</evidence>
<organism evidence="7 8">
    <name type="scientific">Kozakia baliensis</name>
    <dbReference type="NCBI Taxonomy" id="153496"/>
    <lineage>
        <taxon>Bacteria</taxon>
        <taxon>Pseudomonadati</taxon>
        <taxon>Pseudomonadota</taxon>
        <taxon>Alphaproteobacteria</taxon>
        <taxon>Acetobacterales</taxon>
        <taxon>Acetobacteraceae</taxon>
        <taxon>Kozakia</taxon>
    </lineage>
</organism>
<dbReference type="Gene3D" id="1.10.760.10">
    <property type="entry name" value="Cytochrome c-like domain"/>
    <property type="match status" value="1"/>
</dbReference>
<evidence type="ECO:0000313" key="8">
    <source>
        <dbReference type="Proteomes" id="UP000179145"/>
    </source>
</evidence>
<dbReference type="InterPro" id="IPR036909">
    <property type="entry name" value="Cyt_c-like_dom_sf"/>
</dbReference>
<dbReference type="GO" id="GO:0020037">
    <property type="term" value="F:heme binding"/>
    <property type="evidence" value="ECO:0007669"/>
    <property type="project" value="InterPro"/>
</dbReference>
<dbReference type="GO" id="GO:0009055">
    <property type="term" value="F:electron transfer activity"/>
    <property type="evidence" value="ECO:0007669"/>
    <property type="project" value="InterPro"/>
</dbReference>
<accession>A0A1D8UX32</accession>
<evidence type="ECO:0000256" key="1">
    <source>
        <dbReference type="ARBA" id="ARBA00022617"/>
    </source>
</evidence>
<dbReference type="InterPro" id="IPR009056">
    <property type="entry name" value="Cyt_c-like_dom"/>
</dbReference>
<proteinExistence type="predicted"/>
<keyword evidence="2 4" id="KW-0479">Metal-binding</keyword>
<dbReference type="eggNOG" id="COG2010">
    <property type="taxonomic scope" value="Bacteria"/>
</dbReference>
<dbReference type="STRING" id="153496.A0U89_04580"/>
<keyword evidence="8" id="KW-1185">Reference proteome</keyword>
<evidence type="ECO:0000256" key="2">
    <source>
        <dbReference type="ARBA" id="ARBA00022723"/>
    </source>
</evidence>
<dbReference type="KEGG" id="kba:A0U89_04580"/>
<sequence>MVGGFVLNRWHANRTDLGWRDYNDECGICHHGGRGQANETPPLFGRIDQIAQTPEGKRYVMHVLLNGLSGPINVHDQEFSWSMPNFRNLSDKKIARILTWVAQQGQTASPPHFTAEDIAAERSHHLSSEAVREERERLDRRQPLP</sequence>
<dbReference type="OrthoDB" id="70223at2"/>
<dbReference type="AlphaFoldDB" id="A0A1D8UX32"/>
<name>A0A1D8UX32_9PROT</name>
<feature type="domain" description="Cytochrome c" evidence="6">
    <location>
        <begin position="13"/>
        <end position="105"/>
    </location>
</feature>
<keyword evidence="1 4" id="KW-0349">Heme</keyword>
<dbReference type="EMBL" id="CP014674">
    <property type="protein sequence ID" value="AOX18131.1"/>
    <property type="molecule type" value="Genomic_DNA"/>
</dbReference>
<dbReference type="SUPFAM" id="SSF46626">
    <property type="entry name" value="Cytochrome c"/>
    <property type="match status" value="1"/>
</dbReference>
<gene>
    <name evidence="7" type="ORF">A0U89_04580</name>
</gene>
<protein>
    <recommendedName>
        <fullName evidence="6">Cytochrome c domain-containing protein</fullName>
    </recommendedName>
</protein>
<keyword evidence="3 4" id="KW-0408">Iron</keyword>
<dbReference type="Proteomes" id="UP000179145">
    <property type="component" value="Chromosome"/>
</dbReference>